<dbReference type="RefSeq" id="WP_202751184.1">
    <property type="nucleotide sequence ID" value="NZ_JAESWC010000019.1"/>
</dbReference>
<dbReference type="EMBL" id="JAESWC010000019">
    <property type="protein sequence ID" value="MBL4938445.1"/>
    <property type="molecule type" value="Genomic_DNA"/>
</dbReference>
<dbReference type="PROSITE" id="PS51186">
    <property type="entry name" value="GNAT"/>
    <property type="match status" value="1"/>
</dbReference>
<accession>A0ABS1TGF6</accession>
<dbReference type="InterPro" id="IPR016181">
    <property type="entry name" value="Acyl_CoA_acyltransferase"/>
</dbReference>
<name>A0ABS1TGF6_9CLOT</name>
<dbReference type="PANTHER" id="PTHR43792:SF8">
    <property type="entry name" value="[RIBOSOMAL PROTEIN US5]-ALANINE N-ACETYLTRANSFERASE"/>
    <property type="match status" value="1"/>
</dbReference>
<reference evidence="5 6" key="1">
    <citation type="submission" date="2021-01" db="EMBL/GenBank/DDBJ databases">
        <title>Genome public.</title>
        <authorList>
            <person name="Liu C."/>
            <person name="Sun Q."/>
        </authorList>
    </citation>
    <scope>NUCLEOTIDE SEQUENCE [LARGE SCALE GENOMIC DNA]</scope>
    <source>
        <strain evidence="5 6">YIM B02515</strain>
    </source>
</reference>
<dbReference type="PANTHER" id="PTHR43792">
    <property type="entry name" value="GNAT FAMILY, PUTATIVE (AFU_ORTHOLOGUE AFUA_3G00765)-RELATED-RELATED"/>
    <property type="match status" value="1"/>
</dbReference>
<proteinExistence type="inferred from homology"/>
<evidence type="ECO:0000313" key="6">
    <source>
        <dbReference type="Proteomes" id="UP000632377"/>
    </source>
</evidence>
<evidence type="ECO:0000256" key="1">
    <source>
        <dbReference type="ARBA" id="ARBA00022679"/>
    </source>
</evidence>
<dbReference type="Pfam" id="PF13302">
    <property type="entry name" value="Acetyltransf_3"/>
    <property type="match status" value="1"/>
</dbReference>
<evidence type="ECO:0000256" key="2">
    <source>
        <dbReference type="ARBA" id="ARBA00023315"/>
    </source>
</evidence>
<dbReference type="SUPFAM" id="SSF55729">
    <property type="entry name" value="Acyl-CoA N-acyltransferases (Nat)"/>
    <property type="match status" value="1"/>
</dbReference>
<organism evidence="5 6">
    <name type="scientific">Clostridium rhizosphaerae</name>
    <dbReference type="NCBI Taxonomy" id="2803861"/>
    <lineage>
        <taxon>Bacteria</taxon>
        <taxon>Bacillati</taxon>
        <taxon>Bacillota</taxon>
        <taxon>Clostridia</taxon>
        <taxon>Eubacteriales</taxon>
        <taxon>Clostridiaceae</taxon>
        <taxon>Clostridium</taxon>
    </lineage>
</organism>
<keyword evidence="6" id="KW-1185">Reference proteome</keyword>
<gene>
    <name evidence="5" type="ORF">JK636_22290</name>
</gene>
<keyword evidence="1" id="KW-0808">Transferase</keyword>
<comment type="similarity">
    <text evidence="3">Belongs to the acetyltransferase family. RimJ subfamily.</text>
</comment>
<evidence type="ECO:0000313" key="5">
    <source>
        <dbReference type="EMBL" id="MBL4938445.1"/>
    </source>
</evidence>
<evidence type="ECO:0000256" key="3">
    <source>
        <dbReference type="ARBA" id="ARBA00038502"/>
    </source>
</evidence>
<dbReference type="InterPro" id="IPR000182">
    <property type="entry name" value="GNAT_dom"/>
</dbReference>
<keyword evidence="2" id="KW-0012">Acyltransferase</keyword>
<evidence type="ECO:0000259" key="4">
    <source>
        <dbReference type="PROSITE" id="PS51186"/>
    </source>
</evidence>
<dbReference type="Gene3D" id="3.40.630.30">
    <property type="match status" value="2"/>
</dbReference>
<sequence length="312" mass="36181">MDNAKSVSIAPVKGNDNEYIIKDSSGITTGRIFIVELSKENRYCSFRVKFYRNEAKDYELLKESLKLILIILFKNMSIFKVSTIIDEDTNIRALTELGFQLEGVIPNSIILNNHYKHEFLFGIDKDAFENGIRRRNIILKGRNLEIRLLTHENAKELLDYYIRNREHLKAFEPSRDEAFYTMEFQKRDLIENYRQFLNGAGANFGIFKNGRFIGKIRISNIVMGVFKNAFVGYSIDKDEQGKGYMKEALRLVLGYAFNDLGLHRIEATTLVDNTKSQAVLLACGFKEIGISEKYLFINGEWKDHKVFYRVCD</sequence>
<dbReference type="Proteomes" id="UP000632377">
    <property type="component" value="Unassembled WGS sequence"/>
</dbReference>
<protein>
    <submittedName>
        <fullName evidence="5">GNAT family N-acetyltransferase</fullName>
    </submittedName>
</protein>
<comment type="caution">
    <text evidence="5">The sequence shown here is derived from an EMBL/GenBank/DDBJ whole genome shotgun (WGS) entry which is preliminary data.</text>
</comment>
<dbReference type="InterPro" id="IPR051531">
    <property type="entry name" value="N-acetyltransferase"/>
</dbReference>
<feature type="domain" description="N-acetyltransferase" evidence="4">
    <location>
        <begin position="144"/>
        <end position="312"/>
    </location>
</feature>